<sequence>MKHSTRSPCTHSLGCRPWGRCSRRCHLHLVLRVLPWHLQPRNSGTYFRMIWAALACLKNFICFVVWADHTINKVPVWCNVCASFFSEILTGTPMGPWT</sequence>
<comment type="caution">
    <text evidence="2">The sequence shown here is derived from an EMBL/GenBank/DDBJ whole genome shotgun (WGS) entry which is preliminary data.</text>
</comment>
<evidence type="ECO:0000313" key="2">
    <source>
        <dbReference type="EMBL" id="KAF7344683.1"/>
    </source>
</evidence>
<keyword evidence="3" id="KW-1185">Reference proteome</keyword>
<keyword evidence="1" id="KW-0472">Membrane</keyword>
<dbReference type="Proteomes" id="UP000620124">
    <property type="component" value="Unassembled WGS sequence"/>
</dbReference>
<accession>A0A8H7CRC8</accession>
<dbReference type="GO" id="GO:0004932">
    <property type="term" value="F:mating-type factor pheromone receptor activity"/>
    <property type="evidence" value="ECO:0007669"/>
    <property type="project" value="InterPro"/>
</dbReference>
<dbReference type="OrthoDB" id="3023457at2759"/>
<dbReference type="GO" id="GO:0016020">
    <property type="term" value="C:membrane"/>
    <property type="evidence" value="ECO:0007669"/>
    <property type="project" value="InterPro"/>
</dbReference>
<reference evidence="2" key="1">
    <citation type="submission" date="2020-05" db="EMBL/GenBank/DDBJ databases">
        <title>Mycena genomes resolve the evolution of fungal bioluminescence.</title>
        <authorList>
            <person name="Tsai I.J."/>
        </authorList>
    </citation>
    <scope>NUCLEOTIDE SEQUENCE</scope>
    <source>
        <strain evidence="2">CCC161011</strain>
    </source>
</reference>
<dbReference type="InterPro" id="IPR001499">
    <property type="entry name" value="GPCR_STE3"/>
</dbReference>
<dbReference type="EMBL" id="JACAZI010000014">
    <property type="protein sequence ID" value="KAF7344683.1"/>
    <property type="molecule type" value="Genomic_DNA"/>
</dbReference>
<organism evidence="2 3">
    <name type="scientific">Mycena venus</name>
    <dbReference type="NCBI Taxonomy" id="2733690"/>
    <lineage>
        <taxon>Eukaryota</taxon>
        <taxon>Fungi</taxon>
        <taxon>Dikarya</taxon>
        <taxon>Basidiomycota</taxon>
        <taxon>Agaricomycotina</taxon>
        <taxon>Agaricomycetes</taxon>
        <taxon>Agaricomycetidae</taxon>
        <taxon>Agaricales</taxon>
        <taxon>Marasmiineae</taxon>
        <taxon>Mycenaceae</taxon>
        <taxon>Mycena</taxon>
    </lineage>
</organism>
<feature type="transmembrane region" description="Helical" evidence="1">
    <location>
        <begin position="46"/>
        <end position="67"/>
    </location>
</feature>
<keyword evidence="1" id="KW-0812">Transmembrane</keyword>
<proteinExistence type="predicted"/>
<evidence type="ECO:0000256" key="1">
    <source>
        <dbReference type="SAM" id="Phobius"/>
    </source>
</evidence>
<gene>
    <name evidence="2" type="ORF">MVEN_01628600</name>
</gene>
<dbReference type="AlphaFoldDB" id="A0A8H7CRC8"/>
<keyword evidence="1" id="KW-1133">Transmembrane helix</keyword>
<name>A0A8H7CRC8_9AGAR</name>
<evidence type="ECO:0000313" key="3">
    <source>
        <dbReference type="Proteomes" id="UP000620124"/>
    </source>
</evidence>
<dbReference type="Pfam" id="PF02076">
    <property type="entry name" value="STE3"/>
    <property type="match status" value="1"/>
</dbReference>
<protein>
    <submittedName>
        <fullName evidence="2">STE3-like pheromone receptor</fullName>
    </submittedName>
</protein>
<keyword evidence="2" id="KW-0675">Receptor</keyword>